<accession>A0A9D3Q669</accession>
<dbReference type="OrthoDB" id="8626508at2759"/>
<dbReference type="InterPro" id="IPR003112">
    <property type="entry name" value="Olfac-like_dom"/>
</dbReference>
<keyword evidence="2" id="KW-0964">Secreted</keyword>
<evidence type="ECO:0000256" key="3">
    <source>
        <dbReference type="PROSITE-ProRule" id="PRU00446"/>
    </source>
</evidence>
<name>A0A9D3Q669_MEGAT</name>
<comment type="subcellular location">
    <subcellularLocation>
        <location evidence="1">Secreted</location>
    </subcellularLocation>
</comment>
<protein>
    <recommendedName>
        <fullName evidence="6">Olfactomedin-like domain-containing protein</fullName>
    </recommendedName>
</protein>
<evidence type="ECO:0000256" key="2">
    <source>
        <dbReference type="ARBA" id="ARBA00022525"/>
    </source>
</evidence>
<feature type="chain" id="PRO_5038964046" description="Olfactomedin-like domain-containing protein" evidence="5">
    <location>
        <begin position="22"/>
        <end position="645"/>
    </location>
</feature>
<dbReference type="GO" id="GO:0007165">
    <property type="term" value="P:signal transduction"/>
    <property type="evidence" value="ECO:0007669"/>
    <property type="project" value="TreeGrafter"/>
</dbReference>
<evidence type="ECO:0000313" key="7">
    <source>
        <dbReference type="EMBL" id="KAG7480526.1"/>
    </source>
</evidence>
<comment type="caution">
    <text evidence="3">Lacks conserved residue(s) required for the propagation of feature annotation.</text>
</comment>
<proteinExistence type="predicted"/>
<feature type="region of interest" description="Disordered" evidence="4">
    <location>
        <begin position="203"/>
        <end position="267"/>
    </location>
</feature>
<gene>
    <name evidence="7" type="ORF">MATL_G00057190</name>
</gene>
<dbReference type="GO" id="GO:0005615">
    <property type="term" value="C:extracellular space"/>
    <property type="evidence" value="ECO:0007669"/>
    <property type="project" value="TreeGrafter"/>
</dbReference>
<dbReference type="InterPro" id="IPR050605">
    <property type="entry name" value="Olfactomedin-like_domain"/>
</dbReference>
<dbReference type="PROSITE" id="PS51132">
    <property type="entry name" value="OLF"/>
    <property type="match status" value="1"/>
</dbReference>
<organism evidence="7 8">
    <name type="scientific">Megalops atlanticus</name>
    <name type="common">Tarpon</name>
    <name type="synonym">Clupea gigantea</name>
    <dbReference type="NCBI Taxonomy" id="7932"/>
    <lineage>
        <taxon>Eukaryota</taxon>
        <taxon>Metazoa</taxon>
        <taxon>Chordata</taxon>
        <taxon>Craniata</taxon>
        <taxon>Vertebrata</taxon>
        <taxon>Euteleostomi</taxon>
        <taxon>Actinopterygii</taxon>
        <taxon>Neopterygii</taxon>
        <taxon>Teleostei</taxon>
        <taxon>Elopiformes</taxon>
        <taxon>Megalopidae</taxon>
        <taxon>Megalops</taxon>
    </lineage>
</organism>
<evidence type="ECO:0000259" key="6">
    <source>
        <dbReference type="PROSITE" id="PS51132"/>
    </source>
</evidence>
<feature type="domain" description="Olfactomedin-like" evidence="6">
    <location>
        <begin position="387"/>
        <end position="644"/>
    </location>
</feature>
<sequence>MWRFTNIIACAVLVLSKDVIAQNKIFGETEPVRMTSEGSDCRCKCIMRPLSRDACARLRGGSVRVEDFYTVETVSSGSDCKCSCTAPPSSLNPCENEWKMEKLKKQAPELLKLQSMVDLLEGTLYSMDLMKVHSYINKVVSQMNNLEETIKINLTRENDFVRDSVVTLTNQLKRYENYSDIMMGIKKEISSLGLQLLQKDAPENKAQETAEGKAKDATKYPAKKAAGSKPPPKPPKEKVAKPKKEAPKPAKPAKPDPTAKAKAAGHQPGVIRGITYYKAAKAEDAEHSAGSRENTAKAQAAHDVRETQSEDTSSEVVLETTEAPTTPPTTTTTTPATTTTSTTMSTTSTTTTTAASPERPAPTIVLVLDNSDNSSRAIPNKSVKDVDCEGTIASVELPEKQHSYGRNEGAWMKDPVAKDSKIYVTNYYYGNNLVEFRNLENFKQGRWSNLYKLPYNWIGTGHVVYNGAFYYNRAFTKNIIKYDLKMRYVAAWTLLHDVVYEDTTPWKWRGHSDIDFAVDETGLWVIYPAADYDYSQQEVIVISKLDPGDLSVKKETTWKTGLKRNSYGNCFIVCGVLYAIDVYNQKEGEVSYAYDTHTNTEAAPRLPFTNEYAFTTQIDYNPKEKVLYAWDNGHQLTYNINFVGQ</sequence>
<dbReference type="AlphaFoldDB" id="A0A9D3Q669"/>
<dbReference type="Proteomes" id="UP001046870">
    <property type="component" value="Chromosome 4"/>
</dbReference>
<keyword evidence="5" id="KW-0732">Signal</keyword>
<dbReference type="PANTHER" id="PTHR23192:SF29">
    <property type="entry name" value="OLFACTOMEDIN-LIKE PROTEIN 2A"/>
    <property type="match status" value="1"/>
</dbReference>
<dbReference type="SMART" id="SM00284">
    <property type="entry name" value="OLF"/>
    <property type="match status" value="1"/>
</dbReference>
<evidence type="ECO:0000313" key="8">
    <source>
        <dbReference type="Proteomes" id="UP001046870"/>
    </source>
</evidence>
<reference evidence="7" key="1">
    <citation type="submission" date="2021-01" db="EMBL/GenBank/DDBJ databases">
        <authorList>
            <person name="Zahm M."/>
            <person name="Roques C."/>
            <person name="Cabau C."/>
            <person name="Klopp C."/>
            <person name="Donnadieu C."/>
            <person name="Jouanno E."/>
            <person name="Lampietro C."/>
            <person name="Louis A."/>
            <person name="Herpin A."/>
            <person name="Echchiki A."/>
            <person name="Berthelot C."/>
            <person name="Parey E."/>
            <person name="Roest-Crollius H."/>
            <person name="Braasch I."/>
            <person name="Postlethwait J."/>
            <person name="Bobe J."/>
            <person name="Montfort J."/>
            <person name="Bouchez O."/>
            <person name="Begum T."/>
            <person name="Mejri S."/>
            <person name="Adams A."/>
            <person name="Chen W.-J."/>
            <person name="Guiguen Y."/>
        </authorList>
    </citation>
    <scope>NUCLEOTIDE SEQUENCE</scope>
    <source>
        <strain evidence="7">YG-15Mar2019-1</strain>
        <tissue evidence="7">Brain</tissue>
    </source>
</reference>
<comment type="caution">
    <text evidence="7">The sequence shown here is derived from an EMBL/GenBank/DDBJ whole genome shotgun (WGS) entry which is preliminary data.</text>
</comment>
<evidence type="ECO:0000256" key="1">
    <source>
        <dbReference type="ARBA" id="ARBA00004613"/>
    </source>
</evidence>
<evidence type="ECO:0000256" key="4">
    <source>
        <dbReference type="SAM" id="MobiDB-lite"/>
    </source>
</evidence>
<dbReference type="PANTHER" id="PTHR23192">
    <property type="entry name" value="OLFACTOMEDIN-RELATED"/>
    <property type="match status" value="1"/>
</dbReference>
<evidence type="ECO:0000256" key="5">
    <source>
        <dbReference type="SAM" id="SignalP"/>
    </source>
</evidence>
<dbReference type="Pfam" id="PF02191">
    <property type="entry name" value="OLF"/>
    <property type="match status" value="1"/>
</dbReference>
<feature type="compositionally biased region" description="Low complexity" evidence="4">
    <location>
        <begin position="319"/>
        <end position="357"/>
    </location>
</feature>
<dbReference type="EMBL" id="JAFDVH010000004">
    <property type="protein sequence ID" value="KAG7480526.1"/>
    <property type="molecule type" value="Genomic_DNA"/>
</dbReference>
<feature type="region of interest" description="Disordered" evidence="4">
    <location>
        <begin position="285"/>
        <end position="357"/>
    </location>
</feature>
<feature type="signal peptide" evidence="5">
    <location>
        <begin position="1"/>
        <end position="21"/>
    </location>
</feature>
<feature type="compositionally biased region" description="Basic and acidic residues" evidence="4">
    <location>
        <begin position="203"/>
        <end position="218"/>
    </location>
</feature>
<feature type="compositionally biased region" description="Low complexity" evidence="4">
    <location>
        <begin position="219"/>
        <end position="228"/>
    </location>
</feature>
<feature type="compositionally biased region" description="Basic and acidic residues" evidence="4">
    <location>
        <begin position="234"/>
        <end position="259"/>
    </location>
</feature>
<keyword evidence="8" id="KW-1185">Reference proteome</keyword>